<dbReference type="EMBL" id="MN739518">
    <property type="protein sequence ID" value="QHT09921.1"/>
    <property type="molecule type" value="Genomic_DNA"/>
</dbReference>
<reference evidence="1" key="1">
    <citation type="journal article" date="2020" name="Nature">
        <title>Giant virus diversity and host interactions through global metagenomics.</title>
        <authorList>
            <person name="Schulz F."/>
            <person name="Roux S."/>
            <person name="Paez-Espino D."/>
            <person name="Jungbluth S."/>
            <person name="Walsh D.A."/>
            <person name="Denef V.J."/>
            <person name="McMahon K.D."/>
            <person name="Konstantinidis K.T."/>
            <person name="Eloe-Fadrosh E.A."/>
            <person name="Kyrpides N.C."/>
            <person name="Woyke T."/>
        </authorList>
    </citation>
    <scope>NUCLEOTIDE SEQUENCE</scope>
    <source>
        <strain evidence="1">GVMAG-M-3300023174-104</strain>
    </source>
</reference>
<dbReference type="AlphaFoldDB" id="A0A6C0D025"/>
<evidence type="ECO:0000313" key="1">
    <source>
        <dbReference type="EMBL" id="QHT09921.1"/>
    </source>
</evidence>
<proteinExistence type="predicted"/>
<name>A0A6C0D025_9ZZZZ</name>
<accession>A0A6C0D025</accession>
<sequence length="49" mass="5871">MNFCSRSIPLQYTNIKNFFNIITISFNGFRYRCILYEPSVSFSSFDKFI</sequence>
<organism evidence="1">
    <name type="scientific">viral metagenome</name>
    <dbReference type="NCBI Taxonomy" id="1070528"/>
    <lineage>
        <taxon>unclassified sequences</taxon>
        <taxon>metagenomes</taxon>
        <taxon>organismal metagenomes</taxon>
    </lineage>
</organism>
<protein>
    <submittedName>
        <fullName evidence="1">Uncharacterized protein</fullName>
    </submittedName>
</protein>